<dbReference type="EMBL" id="AMCK01000017">
    <property type="protein sequence ID" value="EKB44330.1"/>
    <property type="molecule type" value="Genomic_DNA"/>
</dbReference>
<keyword evidence="1" id="KW-0812">Transmembrane</keyword>
<dbReference type="Proteomes" id="UP000004738">
    <property type="component" value="Unassembled WGS sequence"/>
</dbReference>
<gene>
    <name evidence="2" type="ORF">B857_02935</name>
</gene>
<dbReference type="PATRIC" id="fig|1224748.3.peg.2908"/>
<reference evidence="2 3" key="1">
    <citation type="journal article" date="2012" name="J. Bacteriol.">
        <title>Draft Genome Sequence of Bacillus isronensis Strain B3W22, Isolated from the Upper Atmosphere.</title>
        <authorList>
            <person name="Shivaji S."/>
            <person name="Ara S."/>
            <person name="Singh S.K."/>
            <person name="Bandi S."/>
            <person name="Singh A."/>
            <person name="Pinnaka A.K."/>
        </authorList>
    </citation>
    <scope>NUCLEOTIDE SEQUENCE [LARGE SCALE GENOMIC DNA]</scope>
    <source>
        <strain evidence="2 3">B3W22</strain>
    </source>
</reference>
<evidence type="ECO:0000313" key="3">
    <source>
        <dbReference type="Proteomes" id="UP000004738"/>
    </source>
</evidence>
<sequence length="38" mass="4112">MKGKKMLYIGVVVAIVIAAALDIAFKGLGYQLLQKIFS</sequence>
<feature type="transmembrane region" description="Helical" evidence="1">
    <location>
        <begin position="6"/>
        <end position="25"/>
    </location>
</feature>
<keyword evidence="1" id="KW-1133">Transmembrane helix</keyword>
<evidence type="ECO:0000256" key="1">
    <source>
        <dbReference type="SAM" id="Phobius"/>
    </source>
</evidence>
<organism evidence="2 3">
    <name type="scientific">Solibacillus isronensis B3W22</name>
    <dbReference type="NCBI Taxonomy" id="1224748"/>
    <lineage>
        <taxon>Bacteria</taxon>
        <taxon>Bacillati</taxon>
        <taxon>Bacillota</taxon>
        <taxon>Bacilli</taxon>
        <taxon>Bacillales</taxon>
        <taxon>Caryophanaceae</taxon>
        <taxon>Solibacillus</taxon>
    </lineage>
</organism>
<proteinExistence type="predicted"/>
<evidence type="ECO:0000313" key="2">
    <source>
        <dbReference type="EMBL" id="EKB44330.1"/>
    </source>
</evidence>
<keyword evidence="1" id="KW-0472">Membrane</keyword>
<keyword evidence="3" id="KW-1185">Reference proteome</keyword>
<protein>
    <submittedName>
        <fullName evidence="2">Uncharacterized protein</fullName>
    </submittedName>
</protein>
<comment type="caution">
    <text evidence="2">The sequence shown here is derived from an EMBL/GenBank/DDBJ whole genome shotgun (WGS) entry which is preliminary data.</text>
</comment>
<dbReference type="AlphaFoldDB" id="K1KJY0"/>
<name>K1KJY0_9BACL</name>
<accession>K1KJY0</accession>